<dbReference type="PANTHER" id="PTHR35936:SF17">
    <property type="entry name" value="ARGININE-BINDING EXTRACELLULAR PROTEIN ARTP"/>
    <property type="match status" value="1"/>
</dbReference>
<evidence type="ECO:0000313" key="4">
    <source>
        <dbReference type="EMBL" id="NDY82217.1"/>
    </source>
</evidence>
<comment type="caution">
    <text evidence="4">The sequence shown here is derived from an EMBL/GenBank/DDBJ whole genome shotgun (WGS) entry which is preliminary data.</text>
</comment>
<dbReference type="EMBL" id="JAAGRN010000002">
    <property type="protein sequence ID" value="NDY82217.1"/>
    <property type="molecule type" value="Genomic_DNA"/>
</dbReference>
<accession>A0A6B2QZM9</accession>
<evidence type="ECO:0000256" key="1">
    <source>
        <dbReference type="ARBA" id="ARBA00022729"/>
    </source>
</evidence>
<gene>
    <name evidence="4" type="ORF">G3I67_03130</name>
</gene>
<feature type="domain" description="Solute-binding protein family 3/N-terminal" evidence="3">
    <location>
        <begin position="41"/>
        <end position="266"/>
    </location>
</feature>
<evidence type="ECO:0000256" key="2">
    <source>
        <dbReference type="SAM" id="SignalP"/>
    </source>
</evidence>
<evidence type="ECO:0000259" key="3">
    <source>
        <dbReference type="SMART" id="SM00062"/>
    </source>
</evidence>
<dbReference type="SUPFAM" id="SSF53850">
    <property type="entry name" value="Periplasmic binding protein-like II"/>
    <property type="match status" value="1"/>
</dbReference>
<proteinExistence type="predicted"/>
<feature type="signal peptide" evidence="2">
    <location>
        <begin position="1"/>
        <end position="29"/>
    </location>
</feature>
<dbReference type="Gene3D" id="3.40.190.10">
    <property type="entry name" value="Periplasmic binding protein-like II"/>
    <property type="match status" value="2"/>
</dbReference>
<dbReference type="InterPro" id="IPR001638">
    <property type="entry name" value="Solute-binding_3/MltF_N"/>
</dbReference>
<protein>
    <submittedName>
        <fullName evidence="4">Amino acid ABC transporter substrate-binding protein</fullName>
    </submittedName>
</protein>
<dbReference type="Pfam" id="PF00497">
    <property type="entry name" value="SBP_bac_3"/>
    <property type="match status" value="1"/>
</dbReference>
<dbReference type="AlphaFoldDB" id="A0A6B2QZM9"/>
<dbReference type="RefSeq" id="WP_163651536.1">
    <property type="nucleotide sequence ID" value="NZ_JAAGRN010000002.1"/>
</dbReference>
<sequence length="270" mass="30553">MSASATVPVWSRRLVVSAVLVCASMSAYAGEVLDRIRDEHSLKVCIWPLRKGLLLRDWRTQSLSGVDFELSQELAKSLGVRVEYIDSTYSSMQDDLEQSRCDIAMFGLTIRPVSPDWPIAYSRPYLYSSVYAVVMKGNRLISTWKDVDQKGVMIGVLDRSIAQSWIREHFKLATTVLVSSPIAREKDLQAGRIDLFLTDQIFGLRVVEVFDWVSVLPPRPDGPKLPFGYAVKANDDQWLQWVNQFIDTVRRDGRLAAAAKRHGLTSMLEE</sequence>
<keyword evidence="1 2" id="KW-0732">Signal</keyword>
<organism evidence="4">
    <name type="scientific">Sheuella amnicola</name>
    <dbReference type="NCBI Taxonomy" id="2707330"/>
    <lineage>
        <taxon>Bacteria</taxon>
        <taxon>Pseudomonadati</taxon>
        <taxon>Pseudomonadota</taxon>
        <taxon>Betaproteobacteria</taxon>
        <taxon>Burkholderiales</taxon>
        <taxon>Alcaligenaceae</taxon>
        <taxon>Sheuella</taxon>
    </lineage>
</organism>
<dbReference type="CDD" id="cd13530">
    <property type="entry name" value="PBP2_peptides_like"/>
    <property type="match status" value="1"/>
</dbReference>
<feature type="chain" id="PRO_5025680268" evidence="2">
    <location>
        <begin position="30"/>
        <end position="270"/>
    </location>
</feature>
<name>A0A6B2QZM9_9BURK</name>
<dbReference type="SMART" id="SM00062">
    <property type="entry name" value="PBPb"/>
    <property type="match status" value="1"/>
</dbReference>
<dbReference type="PANTHER" id="PTHR35936">
    <property type="entry name" value="MEMBRANE-BOUND LYTIC MUREIN TRANSGLYCOSYLASE F"/>
    <property type="match status" value="1"/>
</dbReference>
<reference evidence="4" key="1">
    <citation type="submission" date="2020-02" db="EMBL/GenBank/DDBJ databases">
        <authorList>
            <person name="Chen W.-M."/>
        </authorList>
    </citation>
    <scope>NUCLEOTIDE SEQUENCE</scope>
    <source>
        <strain evidence="4">NBD-18</strain>
    </source>
</reference>